<feature type="compositionally biased region" description="Basic and acidic residues" evidence="5">
    <location>
        <begin position="191"/>
        <end position="232"/>
    </location>
</feature>
<feature type="region of interest" description="Disordered" evidence="5">
    <location>
        <begin position="18"/>
        <end position="109"/>
    </location>
</feature>
<name>A0A9P6RPS5_9FUNG</name>
<dbReference type="AlphaFoldDB" id="A0A9P6RPS5"/>
<comment type="caution">
    <text evidence="7">The sequence shown here is derived from an EMBL/GenBank/DDBJ whole genome shotgun (WGS) entry which is preliminary data.</text>
</comment>
<feature type="domain" description="TPX2 C-terminal" evidence="6">
    <location>
        <begin position="184"/>
        <end position="257"/>
    </location>
</feature>
<evidence type="ECO:0000313" key="8">
    <source>
        <dbReference type="Proteomes" id="UP000738325"/>
    </source>
</evidence>
<dbReference type="Pfam" id="PF06886">
    <property type="entry name" value="TPX2"/>
    <property type="match status" value="1"/>
</dbReference>
<feature type="compositionally biased region" description="Basic and acidic residues" evidence="5">
    <location>
        <begin position="272"/>
        <end position="315"/>
    </location>
</feature>
<comment type="similarity">
    <text evidence="2">Belongs to the TPX2 family.</text>
</comment>
<protein>
    <recommendedName>
        <fullName evidence="6">TPX2 C-terminal domain-containing protein</fullName>
    </recommendedName>
</protein>
<keyword evidence="3" id="KW-0963">Cytoplasm</keyword>
<reference evidence="7" key="1">
    <citation type="journal article" date="2020" name="Fungal Divers.">
        <title>Resolving the Mortierellaceae phylogeny through synthesis of multi-gene phylogenetics and phylogenomics.</title>
        <authorList>
            <person name="Vandepol N."/>
            <person name="Liber J."/>
            <person name="Desiro A."/>
            <person name="Na H."/>
            <person name="Kennedy M."/>
            <person name="Barry K."/>
            <person name="Grigoriev I.V."/>
            <person name="Miller A.N."/>
            <person name="O'Donnell K."/>
            <person name="Stajich J.E."/>
            <person name="Bonito G."/>
        </authorList>
    </citation>
    <scope>NUCLEOTIDE SEQUENCE</scope>
    <source>
        <strain evidence="7">REB-010B</strain>
    </source>
</reference>
<feature type="compositionally biased region" description="Basic and acidic residues" evidence="5">
    <location>
        <begin position="76"/>
        <end position="86"/>
    </location>
</feature>
<evidence type="ECO:0000256" key="4">
    <source>
        <dbReference type="ARBA" id="ARBA00023212"/>
    </source>
</evidence>
<dbReference type="EMBL" id="JAAAIP010000102">
    <property type="protein sequence ID" value="KAG0325760.1"/>
    <property type="molecule type" value="Genomic_DNA"/>
</dbReference>
<evidence type="ECO:0000256" key="5">
    <source>
        <dbReference type="SAM" id="MobiDB-lite"/>
    </source>
</evidence>
<dbReference type="Proteomes" id="UP000738325">
    <property type="component" value="Unassembled WGS sequence"/>
</dbReference>
<keyword evidence="8" id="KW-1185">Reference proteome</keyword>
<sequence length="363" mass="42025">MVFYGGVFESSGDLGVPKVSKLPLTVPKSPSFTKRRHAPLRPAVMPSNVNSSSTNKPNAARSTRIVQQGLISSAESARRLSQESLKRSVVRPGSTLSSQRARPMTTPKVTKTAAVKPAVTVPRPFQLATGARADKYQEQFRHKLDGWKRIEKENQFKALPLPTYPDKFVPKKSTKPLTHSVALHLRTDQRAHEREVYEKERQRKEKILQDMLAEKAREDELREQQDVKEMRQRLVPHPTPIRDYPRIEIHKSTRQLTVPKSPVIGEKRKRQLTLDRELSRSAEEDRPLKIEEDPHRQRQDRVRAEIEEQRTKDAQEQQQQQQQQQQNHMQYQNKRPRVSVGTPVDPTIFVNMGRKSWLEFNDL</sequence>
<gene>
    <name evidence="7" type="ORF">BGZ99_000205</name>
</gene>
<evidence type="ECO:0000256" key="3">
    <source>
        <dbReference type="ARBA" id="ARBA00022490"/>
    </source>
</evidence>
<evidence type="ECO:0000313" key="7">
    <source>
        <dbReference type="EMBL" id="KAG0325760.1"/>
    </source>
</evidence>
<feature type="region of interest" description="Disordered" evidence="5">
    <location>
        <begin position="191"/>
        <end position="344"/>
    </location>
</feature>
<feature type="compositionally biased region" description="Polar residues" evidence="5">
    <location>
        <begin position="47"/>
        <end position="75"/>
    </location>
</feature>
<comment type="subcellular location">
    <subcellularLocation>
        <location evidence="1">Cytoplasm</location>
        <location evidence="1">Cytoskeleton</location>
    </subcellularLocation>
</comment>
<feature type="compositionally biased region" description="Low complexity" evidence="5">
    <location>
        <begin position="316"/>
        <end position="332"/>
    </location>
</feature>
<dbReference type="InterPro" id="IPR027329">
    <property type="entry name" value="TPX2_C"/>
</dbReference>
<evidence type="ECO:0000256" key="2">
    <source>
        <dbReference type="ARBA" id="ARBA00005885"/>
    </source>
</evidence>
<accession>A0A9P6RPS5</accession>
<keyword evidence="4" id="KW-0206">Cytoskeleton</keyword>
<proteinExistence type="inferred from homology"/>
<dbReference type="GO" id="GO:0005856">
    <property type="term" value="C:cytoskeleton"/>
    <property type="evidence" value="ECO:0007669"/>
    <property type="project" value="UniProtKB-SubCell"/>
</dbReference>
<evidence type="ECO:0000256" key="1">
    <source>
        <dbReference type="ARBA" id="ARBA00004245"/>
    </source>
</evidence>
<evidence type="ECO:0000259" key="6">
    <source>
        <dbReference type="Pfam" id="PF06886"/>
    </source>
</evidence>
<organism evidence="7 8">
    <name type="scientific">Dissophora globulifera</name>
    <dbReference type="NCBI Taxonomy" id="979702"/>
    <lineage>
        <taxon>Eukaryota</taxon>
        <taxon>Fungi</taxon>
        <taxon>Fungi incertae sedis</taxon>
        <taxon>Mucoromycota</taxon>
        <taxon>Mortierellomycotina</taxon>
        <taxon>Mortierellomycetes</taxon>
        <taxon>Mortierellales</taxon>
        <taxon>Mortierellaceae</taxon>
        <taxon>Dissophora</taxon>
    </lineage>
</organism>
<dbReference type="OrthoDB" id="1684416at2759"/>